<dbReference type="Gene3D" id="3.40.50.2300">
    <property type="match status" value="1"/>
</dbReference>
<dbReference type="InterPro" id="IPR003661">
    <property type="entry name" value="HisK_dim/P_dom"/>
</dbReference>
<accession>A0A3N4IUF2</accession>
<dbReference type="SUPFAM" id="SSF55874">
    <property type="entry name" value="ATPase domain of HSP90 chaperone/DNA topoisomerase II/histidine kinase"/>
    <property type="match status" value="1"/>
</dbReference>
<feature type="domain" description="Response regulatory" evidence="5">
    <location>
        <begin position="1341"/>
        <end position="1462"/>
    </location>
</feature>
<feature type="region of interest" description="Disordered" evidence="3">
    <location>
        <begin position="816"/>
        <end position="835"/>
    </location>
</feature>
<dbReference type="GO" id="GO:0000155">
    <property type="term" value="F:phosphorelay sensor kinase activity"/>
    <property type="evidence" value="ECO:0007669"/>
    <property type="project" value="InterPro"/>
</dbReference>
<dbReference type="SUPFAM" id="SSF47384">
    <property type="entry name" value="Homodimeric domain of signal transducing histidine kinase"/>
    <property type="match status" value="1"/>
</dbReference>
<dbReference type="InterPro" id="IPR036890">
    <property type="entry name" value="HATPase_C_sf"/>
</dbReference>
<dbReference type="CDD" id="cd00082">
    <property type="entry name" value="HisKA"/>
    <property type="match status" value="1"/>
</dbReference>
<evidence type="ECO:0000256" key="1">
    <source>
        <dbReference type="ARBA" id="ARBA00022553"/>
    </source>
</evidence>
<evidence type="ECO:0000259" key="4">
    <source>
        <dbReference type="PROSITE" id="PS50109"/>
    </source>
</evidence>
<dbReference type="STRING" id="1336337.A0A3N4IUF2"/>
<dbReference type="InterPro" id="IPR003594">
    <property type="entry name" value="HATPase_dom"/>
</dbReference>
<dbReference type="InterPro" id="IPR001789">
    <property type="entry name" value="Sig_transdc_resp-reg_receiver"/>
</dbReference>
<dbReference type="SMART" id="SM00448">
    <property type="entry name" value="REC"/>
    <property type="match status" value="1"/>
</dbReference>
<dbReference type="Pfam" id="PF00512">
    <property type="entry name" value="HisKA"/>
    <property type="match status" value="1"/>
</dbReference>
<dbReference type="InterPro" id="IPR050956">
    <property type="entry name" value="2C_system_His_kinase"/>
</dbReference>
<dbReference type="PROSITE" id="PS50109">
    <property type="entry name" value="HIS_KIN"/>
    <property type="match status" value="1"/>
</dbReference>
<dbReference type="SUPFAM" id="SSF52172">
    <property type="entry name" value="CheY-like"/>
    <property type="match status" value="1"/>
</dbReference>
<feature type="modified residue" description="4-aspartylphosphate" evidence="2">
    <location>
        <position position="1392"/>
    </location>
</feature>
<evidence type="ECO:0000313" key="7">
    <source>
        <dbReference type="Proteomes" id="UP000276215"/>
    </source>
</evidence>
<dbReference type="FunFam" id="3.30.450.40:FF:000083">
    <property type="entry name" value="Sensor histidine kinase/response regulator, putative (AFU_orthologue AFUA_4G00660)"/>
    <property type="match status" value="1"/>
</dbReference>
<dbReference type="PROSITE" id="PS50110">
    <property type="entry name" value="RESPONSE_REGULATORY"/>
    <property type="match status" value="1"/>
</dbReference>
<organism evidence="6 7">
    <name type="scientific">Choiromyces venosus 120613-1</name>
    <dbReference type="NCBI Taxonomy" id="1336337"/>
    <lineage>
        <taxon>Eukaryota</taxon>
        <taxon>Fungi</taxon>
        <taxon>Dikarya</taxon>
        <taxon>Ascomycota</taxon>
        <taxon>Pezizomycotina</taxon>
        <taxon>Pezizomycetes</taxon>
        <taxon>Pezizales</taxon>
        <taxon>Tuberaceae</taxon>
        <taxon>Choiromyces</taxon>
    </lineage>
</organism>
<dbReference type="InterPro" id="IPR004358">
    <property type="entry name" value="Sig_transdc_His_kin-like_C"/>
</dbReference>
<dbReference type="PRINTS" id="PR00344">
    <property type="entry name" value="BCTRLSENSOR"/>
</dbReference>
<dbReference type="InterPro" id="IPR029016">
    <property type="entry name" value="GAF-like_dom_sf"/>
</dbReference>
<feature type="compositionally biased region" description="Polar residues" evidence="3">
    <location>
        <begin position="1271"/>
        <end position="1301"/>
    </location>
</feature>
<evidence type="ECO:0000259" key="5">
    <source>
        <dbReference type="PROSITE" id="PS50110"/>
    </source>
</evidence>
<dbReference type="Gene3D" id="1.10.287.130">
    <property type="match status" value="1"/>
</dbReference>
<evidence type="ECO:0000256" key="3">
    <source>
        <dbReference type="SAM" id="MobiDB-lite"/>
    </source>
</evidence>
<feature type="region of interest" description="Disordered" evidence="3">
    <location>
        <begin position="50"/>
        <end position="73"/>
    </location>
</feature>
<dbReference type="Gene3D" id="3.30.565.10">
    <property type="entry name" value="Histidine kinase-like ATPase, C-terminal domain"/>
    <property type="match status" value="1"/>
</dbReference>
<keyword evidence="1 2" id="KW-0597">Phosphoprotein</keyword>
<dbReference type="PANTHER" id="PTHR43719:SF11">
    <property type="entry name" value="HISTIDINE KINASE_RESPONSE REGULATOR, PUTATIVE-RELATED"/>
    <property type="match status" value="1"/>
</dbReference>
<dbReference type="Pfam" id="PF02518">
    <property type="entry name" value="HATPase_c"/>
    <property type="match status" value="1"/>
</dbReference>
<feature type="region of interest" description="Disordered" evidence="3">
    <location>
        <begin position="1221"/>
        <end position="1307"/>
    </location>
</feature>
<reference evidence="6 7" key="1">
    <citation type="journal article" date="2018" name="Nat. Ecol. Evol.">
        <title>Pezizomycetes genomes reveal the molecular basis of ectomycorrhizal truffle lifestyle.</title>
        <authorList>
            <person name="Murat C."/>
            <person name="Payen T."/>
            <person name="Noel B."/>
            <person name="Kuo A."/>
            <person name="Morin E."/>
            <person name="Chen J."/>
            <person name="Kohler A."/>
            <person name="Krizsan K."/>
            <person name="Balestrini R."/>
            <person name="Da Silva C."/>
            <person name="Montanini B."/>
            <person name="Hainaut M."/>
            <person name="Levati E."/>
            <person name="Barry K.W."/>
            <person name="Belfiori B."/>
            <person name="Cichocki N."/>
            <person name="Clum A."/>
            <person name="Dockter R.B."/>
            <person name="Fauchery L."/>
            <person name="Guy J."/>
            <person name="Iotti M."/>
            <person name="Le Tacon F."/>
            <person name="Lindquist E.A."/>
            <person name="Lipzen A."/>
            <person name="Malagnac F."/>
            <person name="Mello A."/>
            <person name="Molinier V."/>
            <person name="Miyauchi S."/>
            <person name="Poulain J."/>
            <person name="Riccioni C."/>
            <person name="Rubini A."/>
            <person name="Sitrit Y."/>
            <person name="Splivallo R."/>
            <person name="Traeger S."/>
            <person name="Wang M."/>
            <person name="Zifcakova L."/>
            <person name="Wipf D."/>
            <person name="Zambonelli A."/>
            <person name="Paolocci F."/>
            <person name="Nowrousian M."/>
            <person name="Ottonello S."/>
            <person name="Baldrian P."/>
            <person name="Spatafora J.W."/>
            <person name="Henrissat B."/>
            <person name="Nagy L.G."/>
            <person name="Aury J.M."/>
            <person name="Wincker P."/>
            <person name="Grigoriev I.V."/>
            <person name="Bonfante P."/>
            <person name="Martin F.M."/>
        </authorList>
    </citation>
    <scope>NUCLEOTIDE SEQUENCE [LARGE SCALE GENOMIC DNA]</scope>
    <source>
        <strain evidence="6 7">120613-1</strain>
    </source>
</reference>
<feature type="compositionally biased region" description="Polar residues" evidence="3">
    <location>
        <begin position="373"/>
        <end position="385"/>
    </location>
</feature>
<dbReference type="Proteomes" id="UP000276215">
    <property type="component" value="Unassembled WGS sequence"/>
</dbReference>
<protein>
    <submittedName>
        <fullName evidence="6">Uncharacterized protein</fullName>
    </submittedName>
</protein>
<dbReference type="InterPro" id="IPR005467">
    <property type="entry name" value="His_kinase_dom"/>
</dbReference>
<dbReference type="Gene3D" id="3.30.450.40">
    <property type="match status" value="1"/>
</dbReference>
<dbReference type="PANTHER" id="PTHR43719">
    <property type="entry name" value="TWO-COMPONENT HISTIDINE KINASE"/>
    <property type="match status" value="1"/>
</dbReference>
<feature type="domain" description="Histidine kinase" evidence="4">
    <location>
        <begin position="728"/>
        <end position="1048"/>
    </location>
</feature>
<feature type="region of interest" description="Disordered" evidence="3">
    <location>
        <begin position="341"/>
        <end position="398"/>
    </location>
</feature>
<dbReference type="SUPFAM" id="SSF55781">
    <property type="entry name" value="GAF domain-like"/>
    <property type="match status" value="1"/>
</dbReference>
<dbReference type="CDD" id="cd17546">
    <property type="entry name" value="REC_hyHK_CKI1_RcsC-like"/>
    <property type="match status" value="1"/>
</dbReference>
<name>A0A3N4IUF2_9PEZI</name>
<dbReference type="OrthoDB" id="303614at2759"/>
<evidence type="ECO:0000313" key="6">
    <source>
        <dbReference type="EMBL" id="RPA88957.1"/>
    </source>
</evidence>
<dbReference type="EMBL" id="ML120632">
    <property type="protein sequence ID" value="RPA88957.1"/>
    <property type="molecule type" value="Genomic_DNA"/>
</dbReference>
<dbReference type="SMART" id="SM00388">
    <property type="entry name" value="HisKA"/>
    <property type="match status" value="1"/>
</dbReference>
<dbReference type="Pfam" id="PF00072">
    <property type="entry name" value="Response_reg"/>
    <property type="match status" value="1"/>
</dbReference>
<gene>
    <name evidence="6" type="ORF">L873DRAFT_1796396</name>
</gene>
<sequence length="1469" mass="159466">MGPISSAAGMAPPSSLSSAPFTGCGVRHGLGYTGGIREALRSRELYKYYQPPSENLPPTPPGERLDYQNPDAGPEIVSSEDPTLSAFTLLTAKLLNCKRSMISLVDDEFVYMVAESTRSLSLTKPYTHDPGDGLWVGGCMIMPREGGLCERTISLVPPEELNNGEECVMIFELEDMAKEPGWEDHPSVSNWPYLRYYAGVPLRTKNGVSIGSICVVDDKPHPGGLNEEEKRTMAKMAEIVMDHLERVRAENEMKRGRMMGVGMSRFVAANFLQAGAEFADMRNDGRLRSTGGSIREEKLVEAERLAWVDAIRGQDHGKRDCGYEKQGIRRQPSVESHCSCKLDMSDQGLPGSEDNIDPLSPSEKMRPGGLLSNLKSSQLPLSFPSSDREDFGSPEVPFRSPRVYPPELSRKLSYCSQSTSGLAAFSGNASGFSGTNITAPSASPAESLALPTFKEPDYGYPPTPDARPRYRDGDDVENSFLSTFGRASVLIRSSLEADGVAFVDCDLGRNYGFEANLEDAVGDISKPADTYREQRPSGSRRKSGLFGYATASSSSLTNALEGGGFFGHRAGEAEEDLPFSIEALSEPFLHSLVDCCPQGRIFTYSEGVDGECEAVELECDIECSEIVSTISDSGSASAHAGGKRVCRTQTETLKMFLPGSRSLVFAPLYDFDGNLFAVGFAWSNSKTRVFCKDIEGSYMIAFGNSIMAEIGRLHSVSSDRAKGDFISSVSHELRSPLHGILASAEFLSETDLDNFQRSFVDTVKSCGRTLLDTINHVLDFSKLNSFDNRWSGRGRGSSLKKERAVRKWGKLSGKLAPGGAGEIPPMQADDESDDGDCEGRLRCARDFANSVADVDNLTADTDLSVILEEVTEGVFAGYEFRGISTPGIMEDVGRVGDFGVGGRQIVGTKNGITVIMDIDRREDGWIFQTQPGALRRIFLNLGGNAIKYTDSGWVRIKLRAEDLPPNLADDDEKSLVTLVFTDTGKGISREFLKTKLFTPFSQENPLVSGTGLGMSIVRQIVEMLGGEIDVKSELGKGTEVTVSLVLKKSNRQIAKPDENYNIVGGRDIGDWETEIESIRKKGHGKKVRLLGFDSTPEADIHATSISYLGGSFSRYISHWFGMTPVVGSSPCDVGADFVIAHEGPRVEEHLARQITGLPGKEGGKPLIVICSNASRHETYQSLSSINDRGIVYFVSKPCGPRKLAKALSACIEKMEKIEAASNNSNTGPLPPLTVSDEDSPPESIIGEKDTRPTSGPEQKSSERVSFGKVSWDSNNNKDPQDTKSLTVETECDTCSTPSGSVSPAPLKKAEKRPETLHRGLSTSSVNSTVSVGSALDSTLPTALIVEDNPVNLMLLATFMKKRGYPFEKATNGLEALKAAESRPEGFDIILMDLQMPIMSGIESTRAIRKLEKQSRTKGSVIIALTGLAAASDKVEAYEAGIDLFMVKPVSFKQLESTMKKYALIGEEDT</sequence>
<dbReference type="InterPro" id="IPR036097">
    <property type="entry name" value="HisK_dim/P_sf"/>
</dbReference>
<dbReference type="FunFam" id="1.10.287.130:FF:000023">
    <property type="entry name" value="Sensor histidine kinase/response regulator, putative"/>
    <property type="match status" value="1"/>
</dbReference>
<keyword evidence="7" id="KW-1185">Reference proteome</keyword>
<dbReference type="SMART" id="SM00387">
    <property type="entry name" value="HATPase_c"/>
    <property type="match status" value="1"/>
</dbReference>
<dbReference type="InterPro" id="IPR011006">
    <property type="entry name" value="CheY-like_superfamily"/>
</dbReference>
<evidence type="ECO:0000256" key="2">
    <source>
        <dbReference type="PROSITE-ProRule" id="PRU00169"/>
    </source>
</evidence>
<proteinExistence type="predicted"/>